<dbReference type="Gene3D" id="1.25.10.10">
    <property type="entry name" value="Leucine-rich Repeat Variant"/>
    <property type="match status" value="2"/>
</dbReference>
<evidence type="ECO:0000256" key="4">
    <source>
        <dbReference type="ARBA" id="ARBA00022490"/>
    </source>
</evidence>
<keyword evidence="10" id="KW-1185">Reference proteome</keyword>
<dbReference type="EMBL" id="JAHRIO010000070">
    <property type="protein sequence ID" value="MEQ2157458.1"/>
    <property type="molecule type" value="Genomic_DNA"/>
</dbReference>
<evidence type="ECO:0000256" key="3">
    <source>
        <dbReference type="ARBA" id="ARBA00022448"/>
    </source>
</evidence>
<dbReference type="Pfam" id="PF02985">
    <property type="entry name" value="HEAT"/>
    <property type="match status" value="1"/>
</dbReference>
<dbReference type="InterPro" id="IPR011989">
    <property type="entry name" value="ARM-like"/>
</dbReference>
<comment type="subcellular location">
    <subcellularLocation>
        <location evidence="2">Cytoplasm</location>
    </subcellularLocation>
    <subcellularLocation>
        <location evidence="1">Nucleus</location>
    </subcellularLocation>
</comment>
<dbReference type="Proteomes" id="UP001476798">
    <property type="component" value="Unassembled WGS sequence"/>
</dbReference>
<evidence type="ECO:0000256" key="6">
    <source>
        <dbReference type="ARBA" id="ARBA00022927"/>
    </source>
</evidence>
<protein>
    <recommendedName>
        <fullName evidence="8">IPO4/5-like TPR repeats domain-containing protein</fullName>
    </recommendedName>
</protein>
<gene>
    <name evidence="9" type="ORF">GOODEAATRI_002081</name>
</gene>
<keyword evidence="3" id="KW-0813">Transport</keyword>
<keyword evidence="4" id="KW-0963">Cytoplasm</keyword>
<evidence type="ECO:0000313" key="10">
    <source>
        <dbReference type="Proteomes" id="UP001476798"/>
    </source>
</evidence>
<dbReference type="InterPro" id="IPR016024">
    <property type="entry name" value="ARM-type_fold"/>
</dbReference>
<comment type="caution">
    <text evidence="9">The sequence shown here is derived from an EMBL/GenBank/DDBJ whole genome shotgun (WGS) entry which is preliminary data.</text>
</comment>
<accession>A0ABV0MEB4</accession>
<dbReference type="InterPro" id="IPR040122">
    <property type="entry name" value="Importin_beta"/>
</dbReference>
<dbReference type="InterPro" id="IPR057672">
    <property type="entry name" value="TPR_IPO4/5"/>
</dbReference>
<evidence type="ECO:0000256" key="2">
    <source>
        <dbReference type="ARBA" id="ARBA00004496"/>
    </source>
</evidence>
<evidence type="ECO:0000256" key="1">
    <source>
        <dbReference type="ARBA" id="ARBA00004123"/>
    </source>
</evidence>
<reference evidence="9 10" key="1">
    <citation type="submission" date="2021-06" db="EMBL/GenBank/DDBJ databases">
        <authorList>
            <person name="Palmer J.M."/>
        </authorList>
    </citation>
    <scope>NUCLEOTIDE SEQUENCE [LARGE SCALE GENOMIC DNA]</scope>
    <source>
        <strain evidence="9 10">GA_2019</strain>
        <tissue evidence="9">Muscle</tissue>
    </source>
</reference>
<keyword evidence="7" id="KW-0539">Nucleus</keyword>
<proteinExistence type="predicted"/>
<evidence type="ECO:0000313" key="9">
    <source>
        <dbReference type="EMBL" id="MEQ2157458.1"/>
    </source>
</evidence>
<dbReference type="Pfam" id="PF25780">
    <property type="entry name" value="TPR_IPO5"/>
    <property type="match status" value="1"/>
</dbReference>
<dbReference type="SUPFAM" id="SSF48371">
    <property type="entry name" value="ARM repeat"/>
    <property type="match status" value="1"/>
</dbReference>
<evidence type="ECO:0000256" key="7">
    <source>
        <dbReference type="ARBA" id="ARBA00023242"/>
    </source>
</evidence>
<keyword evidence="5" id="KW-0677">Repeat</keyword>
<organism evidence="9 10">
    <name type="scientific">Goodea atripinnis</name>
    <dbReference type="NCBI Taxonomy" id="208336"/>
    <lineage>
        <taxon>Eukaryota</taxon>
        <taxon>Metazoa</taxon>
        <taxon>Chordata</taxon>
        <taxon>Craniata</taxon>
        <taxon>Vertebrata</taxon>
        <taxon>Euteleostomi</taxon>
        <taxon>Actinopterygii</taxon>
        <taxon>Neopterygii</taxon>
        <taxon>Teleostei</taxon>
        <taxon>Neoteleostei</taxon>
        <taxon>Acanthomorphata</taxon>
        <taxon>Ovalentaria</taxon>
        <taxon>Atherinomorphae</taxon>
        <taxon>Cyprinodontiformes</taxon>
        <taxon>Goodeidae</taxon>
        <taxon>Goodea</taxon>
    </lineage>
</organism>
<dbReference type="InterPro" id="IPR000357">
    <property type="entry name" value="HEAT"/>
</dbReference>
<sequence length="430" mass="48488">MQTVIKTELLTSIQQETSQNIRKKVCDIAAELCRNLIDDDGNNQWPEVLKFLFDSVNSDNVGLREAALHIFWNFPGIFGNQQQHYLEVIKRMLVQCMQDQANPQVNFKDGVFCQVISALLQTMEDQSNPRVQAHAAAALINFTEDCPKSLLIPYLDSLVQHLHVIMVAKLQEKGTKLVLEQVVTSIASVADTAEEKFVPYYDLFMPSLKHIVENAVQKELRLLRGKTIECISLIGLAVGKDKISYMISAWARMCKILGKEFQQYLPVVMGPLMKTASIKPEVALLDMAAAESMPLLLECARVRGPEYLTQMWHFMCDALIKAIGTEPDSDVLSEIMHSFAKDENDVYILTKVPWADRQWGLCIFDDVIEHCSPSSFKYAEYFLRPMLQSLCDTSPEVRQAAAYGVGVMAQYGGDNYRPFCTGRKTPADLD</sequence>
<feature type="domain" description="IPO4/5-like TPR repeats" evidence="8">
    <location>
        <begin position="18"/>
        <end position="107"/>
    </location>
</feature>
<evidence type="ECO:0000256" key="5">
    <source>
        <dbReference type="ARBA" id="ARBA00022737"/>
    </source>
</evidence>
<evidence type="ECO:0000259" key="8">
    <source>
        <dbReference type="Pfam" id="PF25780"/>
    </source>
</evidence>
<dbReference type="PANTHER" id="PTHR10527">
    <property type="entry name" value="IMPORTIN BETA"/>
    <property type="match status" value="1"/>
</dbReference>
<name>A0ABV0MEB4_9TELE</name>
<keyword evidence="6" id="KW-0653">Protein transport</keyword>